<organism evidence="4 5">
    <name type="scientific">Hermanssonia centrifuga</name>
    <dbReference type="NCBI Taxonomy" id="98765"/>
    <lineage>
        <taxon>Eukaryota</taxon>
        <taxon>Fungi</taxon>
        <taxon>Dikarya</taxon>
        <taxon>Basidiomycota</taxon>
        <taxon>Agaricomycotina</taxon>
        <taxon>Agaricomycetes</taxon>
        <taxon>Polyporales</taxon>
        <taxon>Meruliaceae</taxon>
        <taxon>Hermanssonia</taxon>
    </lineage>
</organism>
<evidence type="ECO:0000256" key="1">
    <source>
        <dbReference type="ARBA" id="ARBA00022737"/>
    </source>
</evidence>
<dbReference type="SUPFAM" id="SSF52540">
    <property type="entry name" value="P-loop containing nucleoside triphosphate hydrolases"/>
    <property type="match status" value="2"/>
</dbReference>
<evidence type="ECO:0000256" key="2">
    <source>
        <dbReference type="SAM" id="MobiDB-lite"/>
    </source>
</evidence>
<keyword evidence="1" id="KW-0677">Repeat</keyword>
<keyword evidence="5" id="KW-1185">Reference proteome</keyword>
<reference evidence="4 5" key="1">
    <citation type="submission" date="2019-02" db="EMBL/GenBank/DDBJ databases">
        <title>Genome sequencing of the rare red list fungi Phlebia centrifuga.</title>
        <authorList>
            <person name="Buettner E."/>
            <person name="Kellner H."/>
        </authorList>
    </citation>
    <scope>NUCLEOTIDE SEQUENCE [LARGE SCALE GENOMIC DNA]</scope>
    <source>
        <strain evidence="4 5">DSM 108282</strain>
    </source>
</reference>
<dbReference type="InterPro" id="IPR050611">
    <property type="entry name" value="ABCF"/>
</dbReference>
<dbReference type="Proteomes" id="UP000309038">
    <property type="component" value="Unassembled WGS sequence"/>
</dbReference>
<gene>
    <name evidence="4" type="ORF">EW026_g5188</name>
</gene>
<dbReference type="PANTHER" id="PTHR19211">
    <property type="entry name" value="ATP-BINDING TRANSPORT PROTEIN-RELATED"/>
    <property type="match status" value="1"/>
</dbReference>
<dbReference type="AlphaFoldDB" id="A0A4V3XA51"/>
<dbReference type="PANTHER" id="PTHR19211:SF135">
    <property type="entry name" value="ATPASE, PUTATIVE (AFU_ORTHOLOGUE AFUA_1G16440)-RELATED"/>
    <property type="match status" value="1"/>
</dbReference>
<dbReference type="Gene3D" id="3.40.50.300">
    <property type="entry name" value="P-loop containing nucleotide triphosphate hydrolases"/>
    <property type="match status" value="1"/>
</dbReference>
<accession>A0A4V3XA51</accession>
<comment type="caution">
    <text evidence="4">The sequence shown here is derived from an EMBL/GenBank/DDBJ whole genome shotgun (WGS) entry which is preliminary data.</text>
</comment>
<dbReference type="InterPro" id="IPR003439">
    <property type="entry name" value="ABC_transporter-like_ATP-bd"/>
</dbReference>
<evidence type="ECO:0000313" key="4">
    <source>
        <dbReference type="EMBL" id="THG96692.1"/>
    </source>
</evidence>
<dbReference type="EMBL" id="SGPJ01000216">
    <property type="protein sequence ID" value="THG96692.1"/>
    <property type="molecule type" value="Genomic_DNA"/>
</dbReference>
<evidence type="ECO:0000259" key="3">
    <source>
        <dbReference type="Pfam" id="PF00005"/>
    </source>
</evidence>
<feature type="domain" description="ABC transporter" evidence="3">
    <location>
        <begin position="43"/>
        <end position="114"/>
    </location>
</feature>
<dbReference type="InterPro" id="IPR027417">
    <property type="entry name" value="P-loop_NTPase"/>
</dbReference>
<name>A0A4V3XA51_9APHY</name>
<evidence type="ECO:0000313" key="5">
    <source>
        <dbReference type="Proteomes" id="UP000309038"/>
    </source>
</evidence>
<dbReference type="GO" id="GO:0016887">
    <property type="term" value="F:ATP hydrolysis activity"/>
    <property type="evidence" value="ECO:0007669"/>
    <property type="project" value="InterPro"/>
</dbReference>
<feature type="region of interest" description="Disordered" evidence="2">
    <location>
        <begin position="168"/>
        <end position="194"/>
    </location>
</feature>
<dbReference type="GO" id="GO:0005524">
    <property type="term" value="F:ATP binding"/>
    <property type="evidence" value="ECO:0007669"/>
    <property type="project" value="InterPro"/>
</dbReference>
<feature type="compositionally biased region" description="Basic and acidic residues" evidence="2">
    <location>
        <begin position="177"/>
        <end position="194"/>
    </location>
</feature>
<dbReference type="Pfam" id="PF00005">
    <property type="entry name" value="ABC_tran"/>
    <property type="match status" value="1"/>
</dbReference>
<proteinExistence type="predicted"/>
<protein>
    <recommendedName>
        <fullName evidence="3">ABC transporter domain-containing protein</fullName>
    </recommendedName>
</protein>
<sequence length="194" mass="21324">MKPMKIVATSQQSRFHTETLDIASGEIDLKDVTIAVGERELLTDTRLKLKEGIRYALVGRNGTGKSTLLQALSDKLIPGLSKSLRIVLVSQVTDSTRDEQGSANSEDISVLMHVVHGDKQRGEAMREFEELTLAVDATSLAKTQRIVSEITLLRLEIALDDARKVASRTSGARGKKARAEEIKAEDRVKEANEK</sequence>